<dbReference type="InterPro" id="IPR001810">
    <property type="entry name" value="F-box_dom"/>
</dbReference>
<evidence type="ECO:0000259" key="3">
    <source>
        <dbReference type="Pfam" id="PF00646"/>
    </source>
</evidence>
<dbReference type="AlphaFoldDB" id="A0A0J8AYM0"/>
<feature type="compositionally biased region" description="Basic and acidic residues" evidence="1">
    <location>
        <begin position="34"/>
        <end position="46"/>
    </location>
</feature>
<keyword evidence="2" id="KW-0732">Signal</keyword>
<reference evidence="4 5" key="1">
    <citation type="journal article" date="2014" name="Nature">
        <title>The genome of the recently domesticated crop plant sugar beet (Beta vulgaris).</title>
        <authorList>
            <person name="Dohm J.C."/>
            <person name="Minoche A.E."/>
            <person name="Holtgrawe D."/>
            <person name="Capella-Gutierrez S."/>
            <person name="Zakrzewski F."/>
            <person name="Tafer H."/>
            <person name="Rupp O."/>
            <person name="Sorensen T.R."/>
            <person name="Stracke R."/>
            <person name="Reinhardt R."/>
            <person name="Goesmann A."/>
            <person name="Kraft T."/>
            <person name="Schulz B."/>
            <person name="Stadler P.F."/>
            <person name="Schmidt T."/>
            <person name="Gabaldon T."/>
            <person name="Lehrach H."/>
            <person name="Weisshaar B."/>
            <person name="Himmelbauer H."/>
        </authorList>
    </citation>
    <scope>NUCLEOTIDE SEQUENCE [LARGE SCALE GENOMIC DNA]</scope>
    <source>
        <tissue evidence="4">Taproot</tissue>
    </source>
</reference>
<dbReference type="Proteomes" id="UP000035740">
    <property type="component" value="Unassembled WGS sequence"/>
</dbReference>
<dbReference type="SUPFAM" id="SSF81383">
    <property type="entry name" value="F-box domain"/>
    <property type="match status" value="1"/>
</dbReference>
<feature type="non-terminal residue" evidence="4">
    <location>
        <position position="1"/>
    </location>
</feature>
<dbReference type="EMBL" id="KQ098774">
    <property type="protein sequence ID" value="KMS93811.1"/>
    <property type="molecule type" value="Genomic_DNA"/>
</dbReference>
<dbReference type="InterPro" id="IPR036047">
    <property type="entry name" value="F-box-like_dom_sf"/>
</dbReference>
<name>A0A0J8AYM0_BETVV</name>
<evidence type="ECO:0000256" key="2">
    <source>
        <dbReference type="SAM" id="SignalP"/>
    </source>
</evidence>
<feature type="signal peptide" evidence="2">
    <location>
        <begin position="1"/>
        <end position="18"/>
    </location>
</feature>
<feature type="domain" description="F-box" evidence="3">
    <location>
        <begin position="82"/>
        <end position="116"/>
    </location>
</feature>
<evidence type="ECO:0000313" key="5">
    <source>
        <dbReference type="Proteomes" id="UP000035740"/>
    </source>
</evidence>
<keyword evidence="5" id="KW-1185">Reference proteome</keyword>
<evidence type="ECO:0000256" key="1">
    <source>
        <dbReference type="SAM" id="MobiDB-lite"/>
    </source>
</evidence>
<dbReference type="Pfam" id="PF00646">
    <property type="entry name" value="F-box"/>
    <property type="match status" value="1"/>
</dbReference>
<sequence length="182" mass="20849">PGMALALGLLAVAAGAGAMVVQDQISTRNRRRRQEQAEKRRAELDAGRAATLSNEACHDHRYRGPVRLPRLQNSIDIDTIPLGLPANVMSNIMMFMDVSTCFSLRSVNSSWNRFLCGLFRYKPYLKQVVWRGDFHNDQRFRYWSEEYNVVQPKRLTYCDRIAVLDANDRLAQSAHLYCVLIT</sequence>
<accession>A0A0J8AYM0</accession>
<organism evidence="4 5">
    <name type="scientific">Beta vulgaris subsp. vulgaris</name>
    <name type="common">Beet</name>
    <dbReference type="NCBI Taxonomy" id="3555"/>
    <lineage>
        <taxon>Eukaryota</taxon>
        <taxon>Viridiplantae</taxon>
        <taxon>Streptophyta</taxon>
        <taxon>Embryophyta</taxon>
        <taxon>Tracheophyta</taxon>
        <taxon>Spermatophyta</taxon>
        <taxon>Magnoliopsida</taxon>
        <taxon>eudicotyledons</taxon>
        <taxon>Gunneridae</taxon>
        <taxon>Pentapetalae</taxon>
        <taxon>Caryophyllales</taxon>
        <taxon>Chenopodiaceae</taxon>
        <taxon>Betoideae</taxon>
        <taxon>Beta</taxon>
    </lineage>
</organism>
<feature type="region of interest" description="Disordered" evidence="1">
    <location>
        <begin position="27"/>
        <end position="47"/>
    </location>
</feature>
<dbReference type="Gramene" id="KMS93811">
    <property type="protein sequence ID" value="KMS93811"/>
    <property type="gene ID" value="BVRB_027720"/>
</dbReference>
<feature type="chain" id="PRO_5005293994" description="F-box domain-containing protein" evidence="2">
    <location>
        <begin position="19"/>
        <end position="182"/>
    </location>
</feature>
<gene>
    <name evidence="4" type="ORF">BVRB_027720</name>
</gene>
<protein>
    <recommendedName>
        <fullName evidence="3">F-box domain-containing protein</fullName>
    </recommendedName>
</protein>
<proteinExistence type="predicted"/>
<evidence type="ECO:0000313" key="4">
    <source>
        <dbReference type="EMBL" id="KMS93811.1"/>
    </source>
</evidence>